<dbReference type="SUPFAM" id="SSF46785">
    <property type="entry name" value="Winged helix' DNA-binding domain"/>
    <property type="match status" value="2"/>
</dbReference>
<dbReference type="RefSeq" id="WP_021820947.1">
    <property type="nucleotide sequence ID" value="NZ_AVBC01000049.1"/>
</dbReference>
<dbReference type="Pfam" id="PF07729">
    <property type="entry name" value="FCD"/>
    <property type="match status" value="2"/>
</dbReference>
<dbReference type="GO" id="GO:0003677">
    <property type="term" value="F:DNA binding"/>
    <property type="evidence" value="ECO:0007669"/>
    <property type="project" value="UniProtKB-KW"/>
</dbReference>
<dbReference type="PROSITE" id="PS50949">
    <property type="entry name" value="HTH_GNTR"/>
    <property type="match status" value="2"/>
</dbReference>
<dbReference type="Gene3D" id="1.20.120.530">
    <property type="entry name" value="GntR ligand-binding domain-like"/>
    <property type="match status" value="2"/>
</dbReference>
<dbReference type="STRING" id="1178482.AR456_12640"/>
<keyword evidence="6" id="KW-1185">Reference proteome</keyword>
<dbReference type="InterPro" id="IPR011711">
    <property type="entry name" value="GntR_C"/>
</dbReference>
<evidence type="ECO:0000256" key="3">
    <source>
        <dbReference type="ARBA" id="ARBA00023163"/>
    </source>
</evidence>
<dbReference type="InterPro" id="IPR000524">
    <property type="entry name" value="Tscrpt_reg_HTH_GntR"/>
</dbReference>
<comment type="caution">
    <text evidence="5">The sequence shown here is derived from an EMBL/GenBank/DDBJ whole genome shotgun (WGS) entry which is preliminary data.</text>
</comment>
<reference evidence="5 6" key="1">
    <citation type="submission" date="2013-08" db="EMBL/GenBank/DDBJ databases">
        <title>draft genome of Halomonas huanghegensis, strain BJGMM-B45T.</title>
        <authorList>
            <person name="Miao C."/>
            <person name="Wan Y."/>
            <person name="Jin W."/>
        </authorList>
    </citation>
    <scope>NUCLEOTIDE SEQUENCE [LARGE SCALE GENOMIC DNA]</scope>
    <source>
        <strain evidence="5 6">BJGMM-B45</strain>
    </source>
</reference>
<dbReference type="EMBL" id="AVBC01000049">
    <property type="protein sequence ID" value="ERL49361.1"/>
    <property type="molecule type" value="Genomic_DNA"/>
</dbReference>
<evidence type="ECO:0000259" key="4">
    <source>
        <dbReference type="PROSITE" id="PS50949"/>
    </source>
</evidence>
<protein>
    <recommendedName>
        <fullName evidence="4">HTH gntR-type domain-containing protein</fullName>
    </recommendedName>
</protein>
<dbReference type="SMART" id="SM00345">
    <property type="entry name" value="HTH_GNTR"/>
    <property type="match status" value="2"/>
</dbReference>
<dbReference type="Proteomes" id="UP000019113">
    <property type="component" value="Unassembled WGS sequence"/>
</dbReference>
<gene>
    <name evidence="5" type="ORF">BJB45_21660</name>
</gene>
<evidence type="ECO:0000313" key="6">
    <source>
        <dbReference type="Proteomes" id="UP000019113"/>
    </source>
</evidence>
<dbReference type="GO" id="GO:0003700">
    <property type="term" value="F:DNA-binding transcription factor activity"/>
    <property type="evidence" value="ECO:0007669"/>
    <property type="project" value="InterPro"/>
</dbReference>
<dbReference type="AlphaFoldDB" id="W1N2I0"/>
<dbReference type="SUPFAM" id="SSF48008">
    <property type="entry name" value="GntR ligand-binding domain-like"/>
    <property type="match status" value="2"/>
</dbReference>
<accession>W1N2I0</accession>
<dbReference type="eggNOG" id="COG1802">
    <property type="taxonomic scope" value="Bacteria"/>
</dbReference>
<name>W1N2I0_9GAMM</name>
<dbReference type="InterPro" id="IPR036388">
    <property type="entry name" value="WH-like_DNA-bd_sf"/>
</dbReference>
<evidence type="ECO:0000256" key="2">
    <source>
        <dbReference type="ARBA" id="ARBA00023125"/>
    </source>
</evidence>
<dbReference type="PATRIC" id="fig|1178482.3.peg.3980"/>
<dbReference type="SMART" id="SM00895">
    <property type="entry name" value="FCD"/>
    <property type="match status" value="2"/>
</dbReference>
<keyword evidence="2" id="KW-0238">DNA-binding</keyword>
<keyword evidence="1" id="KW-0805">Transcription regulation</keyword>
<keyword evidence="3" id="KW-0804">Transcription</keyword>
<feature type="domain" description="HTH gntR-type" evidence="4">
    <location>
        <begin position="246"/>
        <end position="313"/>
    </location>
</feature>
<dbReference type="InterPro" id="IPR036390">
    <property type="entry name" value="WH_DNA-bd_sf"/>
</dbReference>
<organism evidence="5 6">
    <name type="scientific">Halomonas huangheensis</name>
    <dbReference type="NCBI Taxonomy" id="1178482"/>
    <lineage>
        <taxon>Bacteria</taxon>
        <taxon>Pseudomonadati</taxon>
        <taxon>Pseudomonadota</taxon>
        <taxon>Gammaproteobacteria</taxon>
        <taxon>Oceanospirillales</taxon>
        <taxon>Halomonadaceae</taxon>
        <taxon>Halomonas</taxon>
    </lineage>
</organism>
<dbReference type="PANTHER" id="PTHR43537">
    <property type="entry name" value="TRANSCRIPTIONAL REGULATOR, GNTR FAMILY"/>
    <property type="match status" value="1"/>
</dbReference>
<dbReference type="InterPro" id="IPR008920">
    <property type="entry name" value="TF_FadR/GntR_C"/>
</dbReference>
<proteinExistence type="predicted"/>
<feature type="domain" description="HTH gntR-type" evidence="4">
    <location>
        <begin position="7"/>
        <end position="74"/>
    </location>
</feature>
<evidence type="ECO:0000256" key="1">
    <source>
        <dbReference type="ARBA" id="ARBA00023015"/>
    </source>
</evidence>
<dbReference type="Gene3D" id="1.10.10.10">
    <property type="entry name" value="Winged helix-like DNA-binding domain superfamily/Winged helix DNA-binding domain"/>
    <property type="match status" value="2"/>
</dbReference>
<evidence type="ECO:0000313" key="5">
    <source>
        <dbReference type="EMBL" id="ERL49361.1"/>
    </source>
</evidence>
<dbReference type="PANTHER" id="PTHR43537:SF20">
    <property type="entry name" value="HTH-TYPE TRANSCRIPTIONAL REPRESSOR GLAR"/>
    <property type="match status" value="1"/>
</dbReference>
<dbReference type="Pfam" id="PF00392">
    <property type="entry name" value="GntR"/>
    <property type="match status" value="2"/>
</dbReference>
<sequence>MLSAQQETAGEIAYRSIRSDIIGGHLAPRSRLRLEALKEHYSASVSTLRETLYRLSAEGLVCSEGQRGFEVAAVTQEEFQQLADLRELLESHALRGSFLKGDLEWEGRVVGAYHKLETMERLMILGDSSRSAEWKHYDREFHHTLVSACGSTELLQAYSAIFDRYQRYQIVAVIFRGEAAAEEHRLLLDAALGRDADHATAVLHQHISACVAHTLETGQLASTELSSIELSSSRTHGMPGKSEALTSVGEAAWHRIRADIIAGKLIPGRKLKLSSLRDDYGTSVATLREVLNRLASEGFVVAEGQRGFEVAPISEQNVCELADLRLLVEGRALEDSLKKGDVDWEARVVAAHHKLATIDADKASSDPQLAERWKQYDGQFHQALISACGSEALMHLHNAVFDKYLRYQLNAVSSRGRVVADEHRMLCDCALRRDARGARDILQQHLRGATEHALATGTIAAQEVFRLEPP</sequence>